<evidence type="ECO:0000313" key="2">
    <source>
        <dbReference type="Proteomes" id="UP001217417"/>
    </source>
</evidence>
<protein>
    <submittedName>
        <fullName evidence="1">Uncharacterized protein</fullName>
    </submittedName>
</protein>
<evidence type="ECO:0000313" key="1">
    <source>
        <dbReference type="EMBL" id="KAJ8103462.1"/>
    </source>
</evidence>
<name>A0AAD7VUT1_9ASCO</name>
<dbReference type="Proteomes" id="UP001217417">
    <property type="component" value="Unassembled WGS sequence"/>
</dbReference>
<gene>
    <name evidence="1" type="ORF">POJ06DRAFT_264291</name>
</gene>
<comment type="caution">
    <text evidence="1">The sequence shown here is derived from an EMBL/GenBank/DDBJ whole genome shotgun (WGS) entry which is preliminary data.</text>
</comment>
<dbReference type="AlphaFoldDB" id="A0AAD7VUT1"/>
<dbReference type="RefSeq" id="XP_056046912.1">
    <property type="nucleotide sequence ID" value="XM_056188994.1"/>
</dbReference>
<sequence>MGRVLEILASIVNAQTEESFNEAMAELRNRYESKPPLMGYLSDELLPKKEKFDVEGVEAEVAGEAEAGREVEECLIR</sequence>
<reference evidence="1" key="1">
    <citation type="submission" date="2023-03" db="EMBL/GenBank/DDBJ databases">
        <title>Near-Complete genome sequence of Lipomyces tetrasporous NRRL Y-64009, an oleaginous yeast capable of growing on lignocellulosic hydrolysates.</title>
        <authorList>
            <consortium name="Lawrence Berkeley National Laboratory"/>
            <person name="Jagtap S.S."/>
            <person name="Liu J.-J."/>
            <person name="Walukiewicz H.E."/>
            <person name="Pangilinan J."/>
            <person name="Lipzen A."/>
            <person name="Ahrendt S."/>
            <person name="Koriabine M."/>
            <person name="Cobaugh K."/>
            <person name="Salamov A."/>
            <person name="Yoshinaga Y."/>
            <person name="Ng V."/>
            <person name="Daum C."/>
            <person name="Grigoriev I.V."/>
            <person name="Slininger P.J."/>
            <person name="Dien B.S."/>
            <person name="Jin Y.-S."/>
            <person name="Rao C.V."/>
        </authorList>
    </citation>
    <scope>NUCLEOTIDE SEQUENCE</scope>
    <source>
        <strain evidence="1">NRRL Y-64009</strain>
    </source>
</reference>
<keyword evidence="2" id="KW-1185">Reference proteome</keyword>
<accession>A0AAD7VUT1</accession>
<dbReference type="GeneID" id="80884160"/>
<dbReference type="EMBL" id="JARPMG010000001">
    <property type="protein sequence ID" value="KAJ8103462.1"/>
    <property type="molecule type" value="Genomic_DNA"/>
</dbReference>
<proteinExistence type="predicted"/>
<organism evidence="1 2">
    <name type="scientific">Lipomyces tetrasporus</name>
    <dbReference type="NCBI Taxonomy" id="54092"/>
    <lineage>
        <taxon>Eukaryota</taxon>
        <taxon>Fungi</taxon>
        <taxon>Dikarya</taxon>
        <taxon>Ascomycota</taxon>
        <taxon>Saccharomycotina</taxon>
        <taxon>Lipomycetes</taxon>
        <taxon>Lipomycetales</taxon>
        <taxon>Lipomycetaceae</taxon>
        <taxon>Lipomyces</taxon>
    </lineage>
</organism>